<name>A0A096BHP4_9BURK</name>
<evidence type="ECO:0000313" key="8">
    <source>
        <dbReference type="EMBL" id="KGF32649.1"/>
    </source>
</evidence>
<dbReference type="PANTHER" id="PTHR42789:SF1">
    <property type="entry name" value="D-ISOMER SPECIFIC 2-HYDROXYACID DEHYDROGENASE FAMILY PROTEIN (AFU_ORTHOLOGUE AFUA_6G10090)"/>
    <property type="match status" value="1"/>
</dbReference>
<dbReference type="Proteomes" id="UP000029629">
    <property type="component" value="Unassembled WGS sequence"/>
</dbReference>
<comment type="similarity">
    <text evidence="1 5">Belongs to the D-isomer specific 2-hydroxyacid dehydrogenase family.</text>
</comment>
<dbReference type="Pfam" id="PF02826">
    <property type="entry name" value="2-Hacid_dh_C"/>
    <property type="match status" value="1"/>
</dbReference>
<dbReference type="InterPro" id="IPR036291">
    <property type="entry name" value="NAD(P)-bd_dom_sf"/>
</dbReference>
<sequence>MNKTKIVMLDDWENFFTSNIDCSTFGDTIDFKVYQQTLMDDKLYAAIAEAEVIILLRERTAVNQHFIDHAPHLKHIICTGNQVRNLDSEAVEKAGISISFAKGGDSKSSTCELAWTLILASFKQLDKLRVGQAQPLWRQYADKQPAFIPPTLRGKQLGIIGLGSIGQKVATVAKAFGMNVVCWSPNMTPERAAEHGVEAVSLESLLSNSDVISIHLVLSETTRHILNAQHLSLLKRNAILVNTSRAELINTEALLTTLKENMIFYATDVFEIEPLPSDHPFYSLDNVLMSAHFGFVAQEVYQLFAENITKELKSYLS</sequence>
<dbReference type="EMBL" id="JRNI01000001">
    <property type="protein sequence ID" value="KGF32649.1"/>
    <property type="molecule type" value="Genomic_DNA"/>
</dbReference>
<dbReference type="PANTHER" id="PTHR42789">
    <property type="entry name" value="D-ISOMER SPECIFIC 2-HYDROXYACID DEHYDROGENASE FAMILY PROTEIN (AFU_ORTHOLOGUE AFUA_6G10090)"/>
    <property type="match status" value="1"/>
</dbReference>
<feature type="domain" description="D-isomer specific 2-hydroxyacid dehydrogenase NAD-binding" evidence="7">
    <location>
        <begin position="116"/>
        <end position="294"/>
    </location>
</feature>
<dbReference type="SUPFAM" id="SSF52283">
    <property type="entry name" value="Formate/glycerate dehydrogenase catalytic domain-like"/>
    <property type="match status" value="1"/>
</dbReference>
<evidence type="ECO:0000256" key="5">
    <source>
        <dbReference type="RuleBase" id="RU003719"/>
    </source>
</evidence>
<protein>
    <recommendedName>
        <fullName evidence="10">3-phosphoglycerate dehydrogenase</fullName>
    </recommendedName>
</protein>
<dbReference type="InterPro" id="IPR006140">
    <property type="entry name" value="D-isomer_DH_NAD-bd"/>
</dbReference>
<dbReference type="InterPro" id="IPR050857">
    <property type="entry name" value="D-2-hydroxyacid_DH"/>
</dbReference>
<feature type="domain" description="D-isomer specific 2-hydroxyacid dehydrogenase catalytic" evidence="6">
    <location>
        <begin position="22"/>
        <end position="312"/>
    </location>
</feature>
<dbReference type="InterPro" id="IPR006139">
    <property type="entry name" value="D-isomer_2_OHA_DH_cat_dom"/>
</dbReference>
<dbReference type="PROSITE" id="PS00065">
    <property type="entry name" value="D_2_HYDROXYACID_DH_1"/>
    <property type="match status" value="1"/>
</dbReference>
<gene>
    <name evidence="8" type="ORF">HMPREF2130_00405</name>
</gene>
<reference evidence="8 9" key="1">
    <citation type="submission" date="2014-07" db="EMBL/GenBank/DDBJ databases">
        <authorList>
            <person name="McCorrison J."/>
            <person name="Sanka R."/>
            <person name="Torralba M."/>
            <person name="Gillis M."/>
            <person name="Haft D.H."/>
            <person name="Methe B."/>
            <person name="Sutton G."/>
            <person name="Nelson K.E."/>
        </authorList>
    </citation>
    <scope>NUCLEOTIDE SEQUENCE [LARGE SCALE GENOMIC DNA]</scope>
    <source>
        <strain evidence="8 9">DNF00040</strain>
    </source>
</reference>
<keyword evidence="3 5" id="KW-0560">Oxidoreductase</keyword>
<keyword evidence="4" id="KW-0520">NAD</keyword>
<dbReference type="OrthoDB" id="9805416at2"/>
<evidence type="ECO:0000259" key="6">
    <source>
        <dbReference type="Pfam" id="PF00389"/>
    </source>
</evidence>
<dbReference type="SUPFAM" id="SSF51735">
    <property type="entry name" value="NAD(P)-binding Rossmann-fold domains"/>
    <property type="match status" value="1"/>
</dbReference>
<dbReference type="RefSeq" id="WP_036556901.1">
    <property type="nucleotide sequence ID" value="NZ_JRNI01000001.1"/>
</dbReference>
<evidence type="ECO:0000256" key="4">
    <source>
        <dbReference type="ARBA" id="ARBA00023027"/>
    </source>
</evidence>
<evidence type="ECO:0000256" key="2">
    <source>
        <dbReference type="ARBA" id="ARBA00022605"/>
    </source>
</evidence>
<keyword evidence="2" id="KW-0028">Amino-acid biosynthesis</keyword>
<dbReference type="InterPro" id="IPR029752">
    <property type="entry name" value="D-isomer_DH_CS1"/>
</dbReference>
<comment type="caution">
    <text evidence="8">The sequence shown here is derived from an EMBL/GenBank/DDBJ whole genome shotgun (WGS) entry which is preliminary data.</text>
</comment>
<dbReference type="GO" id="GO:0016616">
    <property type="term" value="F:oxidoreductase activity, acting on the CH-OH group of donors, NAD or NADP as acceptor"/>
    <property type="evidence" value="ECO:0007669"/>
    <property type="project" value="InterPro"/>
</dbReference>
<keyword evidence="9" id="KW-1185">Reference proteome</keyword>
<dbReference type="GO" id="GO:0051287">
    <property type="term" value="F:NAD binding"/>
    <property type="evidence" value="ECO:0007669"/>
    <property type="project" value="InterPro"/>
</dbReference>
<dbReference type="Gene3D" id="3.40.50.720">
    <property type="entry name" value="NAD(P)-binding Rossmann-like Domain"/>
    <property type="match status" value="2"/>
</dbReference>
<proteinExistence type="inferred from homology"/>
<dbReference type="GO" id="GO:0008652">
    <property type="term" value="P:amino acid biosynthetic process"/>
    <property type="evidence" value="ECO:0007669"/>
    <property type="project" value="UniProtKB-KW"/>
</dbReference>
<evidence type="ECO:0000256" key="1">
    <source>
        <dbReference type="ARBA" id="ARBA00005854"/>
    </source>
</evidence>
<evidence type="ECO:0000313" key="9">
    <source>
        <dbReference type="Proteomes" id="UP000029629"/>
    </source>
</evidence>
<evidence type="ECO:0008006" key="10">
    <source>
        <dbReference type="Google" id="ProtNLM"/>
    </source>
</evidence>
<organism evidence="8 9">
    <name type="scientific">Oligella urethralis DNF00040</name>
    <dbReference type="NCBI Taxonomy" id="1401065"/>
    <lineage>
        <taxon>Bacteria</taxon>
        <taxon>Pseudomonadati</taxon>
        <taxon>Pseudomonadota</taxon>
        <taxon>Betaproteobacteria</taxon>
        <taxon>Burkholderiales</taxon>
        <taxon>Alcaligenaceae</taxon>
        <taxon>Oligella</taxon>
    </lineage>
</organism>
<accession>A0A096BHP4</accession>
<dbReference type="Pfam" id="PF00389">
    <property type="entry name" value="2-Hacid_dh"/>
    <property type="match status" value="1"/>
</dbReference>
<evidence type="ECO:0000256" key="3">
    <source>
        <dbReference type="ARBA" id="ARBA00023002"/>
    </source>
</evidence>
<dbReference type="AlphaFoldDB" id="A0A096BHP4"/>
<dbReference type="eggNOG" id="COG1052">
    <property type="taxonomic scope" value="Bacteria"/>
</dbReference>
<evidence type="ECO:0000259" key="7">
    <source>
        <dbReference type="Pfam" id="PF02826"/>
    </source>
</evidence>